<proteinExistence type="predicted"/>
<gene>
    <name evidence="4" type="ORF">Tci_002768</name>
</gene>
<feature type="region of interest" description="Disordered" evidence="1">
    <location>
        <begin position="437"/>
        <end position="471"/>
    </location>
</feature>
<feature type="domain" description="Reverse transcriptase Ty1/copia-type" evidence="2">
    <location>
        <begin position="505"/>
        <end position="596"/>
    </location>
</feature>
<dbReference type="Pfam" id="PF07727">
    <property type="entry name" value="RVT_2"/>
    <property type="match status" value="1"/>
</dbReference>
<organism evidence="4">
    <name type="scientific">Tanacetum cinerariifolium</name>
    <name type="common">Dalmatian daisy</name>
    <name type="synonym">Chrysanthemum cinerariifolium</name>
    <dbReference type="NCBI Taxonomy" id="118510"/>
    <lineage>
        <taxon>Eukaryota</taxon>
        <taxon>Viridiplantae</taxon>
        <taxon>Streptophyta</taxon>
        <taxon>Embryophyta</taxon>
        <taxon>Tracheophyta</taxon>
        <taxon>Spermatophyta</taxon>
        <taxon>Magnoliopsida</taxon>
        <taxon>eudicotyledons</taxon>
        <taxon>Gunneridae</taxon>
        <taxon>Pentapetalae</taxon>
        <taxon>asterids</taxon>
        <taxon>campanulids</taxon>
        <taxon>Asterales</taxon>
        <taxon>Asteraceae</taxon>
        <taxon>Asteroideae</taxon>
        <taxon>Anthemideae</taxon>
        <taxon>Anthemidinae</taxon>
        <taxon>Tanacetum</taxon>
    </lineage>
</organism>
<evidence type="ECO:0000256" key="1">
    <source>
        <dbReference type="SAM" id="MobiDB-lite"/>
    </source>
</evidence>
<dbReference type="InterPro" id="IPR013103">
    <property type="entry name" value="RVT_2"/>
</dbReference>
<dbReference type="EMBL" id="BKCJ010000189">
    <property type="protein sequence ID" value="GEU30790.1"/>
    <property type="molecule type" value="Genomic_DNA"/>
</dbReference>
<dbReference type="AlphaFoldDB" id="A0A6L2J2C1"/>
<accession>A0A6L2J2C1</accession>
<name>A0A6L2J2C1_TANCI</name>
<protein>
    <submittedName>
        <fullName evidence="4">Copia protein</fullName>
    </submittedName>
</protein>
<reference evidence="4" key="1">
    <citation type="journal article" date="2019" name="Sci. Rep.">
        <title>Draft genome of Tanacetum cinerariifolium, the natural source of mosquito coil.</title>
        <authorList>
            <person name="Yamashiro T."/>
            <person name="Shiraishi A."/>
            <person name="Satake H."/>
            <person name="Nakayama K."/>
        </authorList>
    </citation>
    <scope>NUCLEOTIDE SEQUENCE</scope>
</reference>
<dbReference type="Pfam" id="PF13976">
    <property type="entry name" value="gag_pre-integrs"/>
    <property type="match status" value="1"/>
</dbReference>
<comment type="caution">
    <text evidence="4">The sequence shown here is derived from an EMBL/GenBank/DDBJ whole genome shotgun (WGS) entry which is preliminary data.</text>
</comment>
<evidence type="ECO:0000259" key="2">
    <source>
        <dbReference type="Pfam" id="PF07727"/>
    </source>
</evidence>
<evidence type="ECO:0000313" key="4">
    <source>
        <dbReference type="EMBL" id="GEU30790.1"/>
    </source>
</evidence>
<sequence length="597" mass="68850">MKARRFLKNTRRKLHLNENETVAFDRTKVEFCNCHKRSHFLRKCRASRAENNMNKERTRRNVPVETTNSSALVCCNTLGEYIKKLKFEIHCNDITIRELRKKLEIDQREKHSIQLTIEKLKNASKSLNKLIDSQIVDNCKKGLGYNAVPAPYNGLFMPPKPDLSYIGLEKFTHELAIAKSDDEDEIVPQPKIEKKTVKPSVAKQRISLLGKKVEAIPKSAWTEKDQIDNFLNERSQNQRDLPRDIPLDSVEVLRILKDGGKGQSTVRLTKKRVIDSVCSRHMTRNMSYLIDYEEIGGRNVAFGGNLKGGKSLEKCFFNDIKCVVLSPDFELTDENHVLLSVPRKNNMYSVDLKNIIPKGGLTCLFVKATSDESRPWHKMLEHLNFKTMNKLVKENLVRGTKDNNNAGQARQEKVRGKDYILLPLWTTNSPFLQKLKSSQDARFKPSNDVRKKVNEGPRQENECKDQEEKDSVNRTNRVNVVIQALKDPSWIEAMQEELFQFKLHEVWTLVDIPYGKRAIGSKWVFKNKLDERGILIRNKVRLVAQGHTQEEGIDYDKVFAPVTKIEAIRMFLAYASFKDLVVYQMNVKGAFLYGKIK</sequence>
<dbReference type="InterPro" id="IPR025724">
    <property type="entry name" value="GAG-pre-integrase_dom"/>
</dbReference>
<feature type="domain" description="GAG-pre-integrase" evidence="3">
    <location>
        <begin position="346"/>
        <end position="403"/>
    </location>
</feature>
<evidence type="ECO:0000259" key="3">
    <source>
        <dbReference type="Pfam" id="PF13976"/>
    </source>
</evidence>